<comment type="catalytic activity">
    <reaction evidence="7 8">
        <text>L-histidinol + 2 NAD(+) + H2O = L-histidine + 2 NADH + 3 H(+)</text>
        <dbReference type="Rhea" id="RHEA:20641"/>
        <dbReference type="ChEBI" id="CHEBI:15377"/>
        <dbReference type="ChEBI" id="CHEBI:15378"/>
        <dbReference type="ChEBI" id="CHEBI:57540"/>
        <dbReference type="ChEBI" id="CHEBI:57595"/>
        <dbReference type="ChEBI" id="CHEBI:57699"/>
        <dbReference type="ChEBI" id="CHEBI:57945"/>
        <dbReference type="EC" id="1.1.1.23"/>
    </reaction>
</comment>
<feature type="binding site" evidence="8 12">
    <location>
        <position position="357"/>
    </location>
    <ligand>
        <name>substrate</name>
    </ligand>
</feature>
<dbReference type="Proteomes" id="UP000243406">
    <property type="component" value="Unassembled WGS sequence"/>
</dbReference>
<dbReference type="SUPFAM" id="SSF53720">
    <property type="entry name" value="ALDH-like"/>
    <property type="match status" value="1"/>
</dbReference>
<dbReference type="PRINTS" id="PR00083">
    <property type="entry name" value="HOLDHDRGNASE"/>
</dbReference>
<comment type="cofactor">
    <cofactor evidence="8 13">
        <name>Zn(2+)</name>
        <dbReference type="ChEBI" id="CHEBI:29105"/>
    </cofactor>
    <text evidence="8 13">Binds 1 zinc ion per subunit.</text>
</comment>
<comment type="function">
    <text evidence="1 8">Catalyzes the sequential NAD-dependent oxidations of L-histidinol to L-histidinaldehyde and then to L-histidine.</text>
</comment>
<feature type="binding site" evidence="8 12">
    <location>
        <position position="234"/>
    </location>
    <ligand>
        <name>substrate</name>
    </ligand>
</feature>
<feature type="active site" description="Proton acceptor" evidence="8 10">
    <location>
        <position position="325"/>
    </location>
</feature>
<dbReference type="InterPro" id="IPR016161">
    <property type="entry name" value="Ald_DH/histidinol_DH"/>
</dbReference>
<keyword evidence="8 11" id="KW-0520">NAD</keyword>
<accession>A0A1T5BUG0</accession>
<feature type="active site" description="Proton acceptor" evidence="8 10">
    <location>
        <position position="324"/>
    </location>
</feature>
<evidence type="ECO:0000256" key="4">
    <source>
        <dbReference type="ARBA" id="ARBA00022723"/>
    </source>
</evidence>
<dbReference type="GO" id="GO:0005829">
    <property type="term" value="C:cytosol"/>
    <property type="evidence" value="ECO:0007669"/>
    <property type="project" value="TreeGrafter"/>
</dbReference>
<proteinExistence type="inferred from homology"/>
<dbReference type="UniPathway" id="UPA00031">
    <property type="reaction ID" value="UER00014"/>
</dbReference>
<keyword evidence="8" id="KW-0368">Histidine biosynthesis</keyword>
<keyword evidence="6 8" id="KW-0560">Oxidoreductase</keyword>
<dbReference type="RefSeq" id="WP_079589692.1">
    <property type="nucleotide sequence ID" value="NZ_FUYN01000003.1"/>
</dbReference>
<dbReference type="PANTHER" id="PTHR21256">
    <property type="entry name" value="HISTIDINOL DEHYDROGENASE HDH"/>
    <property type="match status" value="1"/>
</dbReference>
<evidence type="ECO:0000256" key="12">
    <source>
        <dbReference type="PIRSR" id="PIRSR000099-3"/>
    </source>
</evidence>
<dbReference type="AlphaFoldDB" id="A0A1T5BUG0"/>
<dbReference type="GO" id="GO:0004399">
    <property type="term" value="F:histidinol dehydrogenase activity"/>
    <property type="evidence" value="ECO:0007669"/>
    <property type="project" value="UniProtKB-UniRule"/>
</dbReference>
<feature type="binding site" evidence="8 11">
    <location>
        <position position="126"/>
    </location>
    <ligand>
        <name>NAD(+)</name>
        <dbReference type="ChEBI" id="CHEBI:57540"/>
    </ligand>
</feature>
<dbReference type="Gene3D" id="3.40.50.1980">
    <property type="entry name" value="Nitrogenase molybdenum iron protein domain"/>
    <property type="match status" value="2"/>
</dbReference>
<keyword evidence="16" id="KW-1185">Reference proteome</keyword>
<evidence type="ECO:0000313" key="16">
    <source>
        <dbReference type="Proteomes" id="UP000243406"/>
    </source>
</evidence>
<dbReference type="OrthoDB" id="9805269at2"/>
<dbReference type="EC" id="1.1.1.23" evidence="3 8"/>
<evidence type="ECO:0000256" key="9">
    <source>
        <dbReference type="PIRNR" id="PIRNR000099"/>
    </source>
</evidence>
<dbReference type="PIRSF" id="PIRSF000099">
    <property type="entry name" value="Histidinol_dh"/>
    <property type="match status" value="1"/>
</dbReference>
<keyword evidence="8" id="KW-0028">Amino-acid biosynthesis</keyword>
<keyword evidence="4 8" id="KW-0479">Metal-binding</keyword>
<feature type="binding site" evidence="8 11">
    <location>
        <position position="211"/>
    </location>
    <ligand>
        <name>NAD(+)</name>
        <dbReference type="ChEBI" id="CHEBI:57540"/>
    </ligand>
</feature>
<feature type="binding site" evidence="8 13">
    <location>
        <position position="256"/>
    </location>
    <ligand>
        <name>Zn(2+)</name>
        <dbReference type="ChEBI" id="CHEBI:29105"/>
    </ligand>
</feature>
<evidence type="ECO:0000256" key="13">
    <source>
        <dbReference type="PIRSR" id="PIRSR000099-4"/>
    </source>
</evidence>
<feature type="binding site" evidence="8 11">
    <location>
        <position position="188"/>
    </location>
    <ligand>
        <name>NAD(+)</name>
        <dbReference type="ChEBI" id="CHEBI:57540"/>
    </ligand>
</feature>
<dbReference type="InterPro" id="IPR022695">
    <property type="entry name" value="Histidinol_DH_monofunct"/>
</dbReference>
<comment type="pathway">
    <text evidence="8">Amino-acid biosynthesis; L-histidine biosynthesis; L-histidine from 5-phospho-alpha-D-ribose 1-diphosphate: step 9/9.</text>
</comment>
<sequence>MNIFKLNSEKAKAFLNKISSRQADMEDKVLDTVREIINKVRQNGDNALIGYAKQFDKVDLKSLEVSSIELSEAENKIDKDVKKAIDKAYENIWEFQSAQKPEDFIYEKEGIVSKTRYIPIETAGIYVPGGKAAYPSSVLMNAIPARAAGVKNIIMTVPCDENGGINPEVLYAAKLCKVDRIFKVGGAQAIAALAYGTESIPKVDVITGPGNIYVSVAKKLVYGAVNVDMIAGPSEILIVSDGNQNPSYIAADLISQAEHDELASSILLTLSDKEAEAVSNEVGVQLSKLPKSKIASEAIKNYGAILVCDTKQELIDIANQIAPEHLEVLLEDKKFTDSLINAGCIFSGKYSPEPLGDYMAGPNHILPTNGSARAFSPLGIQSFMKRSNYIEASKEGLEKIYKDIACFAKAENLDGHANSILRRFSDDE</sequence>
<evidence type="ECO:0000256" key="6">
    <source>
        <dbReference type="ARBA" id="ARBA00023002"/>
    </source>
</evidence>
<dbReference type="InterPro" id="IPR001692">
    <property type="entry name" value="Histidinol_DH_CS"/>
</dbReference>
<feature type="binding site" evidence="8 13">
    <location>
        <position position="416"/>
    </location>
    <ligand>
        <name>Zn(2+)</name>
        <dbReference type="ChEBI" id="CHEBI:29105"/>
    </ligand>
</feature>
<dbReference type="HAMAP" id="MF_01024">
    <property type="entry name" value="HisD"/>
    <property type="match status" value="1"/>
</dbReference>
<dbReference type="PROSITE" id="PS00611">
    <property type="entry name" value="HISOL_DEHYDROGENASE"/>
    <property type="match status" value="1"/>
</dbReference>
<protein>
    <recommendedName>
        <fullName evidence="3 8">Histidinol dehydrogenase</fullName>
        <shortName evidence="8">HDH</shortName>
        <ecNumber evidence="3 8">1.1.1.23</ecNumber>
    </recommendedName>
</protein>
<reference evidence="16" key="1">
    <citation type="submission" date="2017-02" db="EMBL/GenBank/DDBJ databases">
        <authorList>
            <person name="Varghese N."/>
            <person name="Submissions S."/>
        </authorList>
    </citation>
    <scope>NUCLEOTIDE SEQUENCE [LARGE SCALE GENOMIC DNA]</scope>
    <source>
        <strain evidence="16">ATCC 35199</strain>
    </source>
</reference>
<dbReference type="EMBL" id="FUYN01000003">
    <property type="protein sequence ID" value="SKB50855.1"/>
    <property type="molecule type" value="Genomic_DNA"/>
</dbReference>
<dbReference type="InterPro" id="IPR012131">
    <property type="entry name" value="Hstdl_DH"/>
</dbReference>
<dbReference type="NCBIfam" id="TIGR00069">
    <property type="entry name" value="hisD"/>
    <property type="match status" value="1"/>
</dbReference>
<gene>
    <name evidence="8" type="primary">hisD</name>
    <name evidence="15" type="ORF">SAMN02745120_1876</name>
</gene>
<feature type="binding site" evidence="8 12">
    <location>
        <position position="256"/>
    </location>
    <ligand>
        <name>substrate</name>
    </ligand>
</feature>
<organism evidence="15 16">
    <name type="scientific">Acetoanaerobium noterae</name>
    <dbReference type="NCBI Taxonomy" id="745369"/>
    <lineage>
        <taxon>Bacteria</taxon>
        <taxon>Bacillati</taxon>
        <taxon>Bacillota</taxon>
        <taxon>Clostridia</taxon>
        <taxon>Peptostreptococcales</taxon>
        <taxon>Filifactoraceae</taxon>
        <taxon>Acetoanaerobium</taxon>
    </lineage>
</organism>
<dbReference type="FunFam" id="3.40.50.1980:FF:000026">
    <property type="entry name" value="Histidinol dehydrogenase"/>
    <property type="match status" value="1"/>
</dbReference>
<dbReference type="Pfam" id="PF00815">
    <property type="entry name" value="Histidinol_dh"/>
    <property type="match status" value="1"/>
</dbReference>
<dbReference type="Gene3D" id="1.20.5.1300">
    <property type="match status" value="1"/>
</dbReference>
<evidence type="ECO:0000256" key="2">
    <source>
        <dbReference type="ARBA" id="ARBA00010178"/>
    </source>
</evidence>
<evidence type="ECO:0000313" key="15">
    <source>
        <dbReference type="EMBL" id="SKB50855.1"/>
    </source>
</evidence>
<dbReference type="FunFam" id="3.40.50.1980:FF:000001">
    <property type="entry name" value="Histidinol dehydrogenase"/>
    <property type="match status" value="1"/>
</dbReference>
<comment type="similarity">
    <text evidence="2 8 9 14">Belongs to the histidinol dehydrogenase family.</text>
</comment>
<dbReference type="CDD" id="cd06572">
    <property type="entry name" value="Histidinol_dh"/>
    <property type="match status" value="1"/>
</dbReference>
<feature type="binding site" evidence="8 13">
    <location>
        <position position="357"/>
    </location>
    <ligand>
        <name>Zn(2+)</name>
        <dbReference type="ChEBI" id="CHEBI:29105"/>
    </ligand>
</feature>
<evidence type="ECO:0000256" key="11">
    <source>
        <dbReference type="PIRSR" id="PIRSR000099-2"/>
    </source>
</evidence>
<evidence type="ECO:0000256" key="5">
    <source>
        <dbReference type="ARBA" id="ARBA00022833"/>
    </source>
</evidence>
<evidence type="ECO:0000256" key="10">
    <source>
        <dbReference type="PIRSR" id="PIRSR000099-1"/>
    </source>
</evidence>
<evidence type="ECO:0000256" key="3">
    <source>
        <dbReference type="ARBA" id="ARBA00012965"/>
    </source>
</evidence>
<feature type="binding site" evidence="8 12">
    <location>
        <position position="416"/>
    </location>
    <ligand>
        <name>substrate</name>
    </ligand>
</feature>
<evidence type="ECO:0000256" key="8">
    <source>
        <dbReference type="HAMAP-Rule" id="MF_01024"/>
    </source>
</evidence>
<evidence type="ECO:0000256" key="7">
    <source>
        <dbReference type="ARBA" id="ARBA00049489"/>
    </source>
</evidence>
<feature type="binding site" evidence="8 13">
    <location>
        <position position="259"/>
    </location>
    <ligand>
        <name>Zn(2+)</name>
        <dbReference type="ChEBI" id="CHEBI:29105"/>
    </ligand>
</feature>
<name>A0A1T5BUG0_9FIRM</name>
<dbReference type="PANTHER" id="PTHR21256:SF2">
    <property type="entry name" value="HISTIDINE BIOSYNTHESIS TRIFUNCTIONAL PROTEIN"/>
    <property type="match status" value="1"/>
</dbReference>
<evidence type="ECO:0000256" key="1">
    <source>
        <dbReference type="ARBA" id="ARBA00003850"/>
    </source>
</evidence>
<feature type="binding site" evidence="8 12">
    <location>
        <position position="325"/>
    </location>
    <ligand>
        <name>substrate</name>
    </ligand>
</feature>
<dbReference type="GO" id="GO:0000105">
    <property type="term" value="P:L-histidine biosynthetic process"/>
    <property type="evidence" value="ECO:0007669"/>
    <property type="project" value="UniProtKB-UniRule"/>
</dbReference>
<dbReference type="GO" id="GO:0051287">
    <property type="term" value="F:NAD binding"/>
    <property type="evidence" value="ECO:0007669"/>
    <property type="project" value="InterPro"/>
</dbReference>
<keyword evidence="5 8" id="KW-0862">Zinc</keyword>
<evidence type="ECO:0000256" key="14">
    <source>
        <dbReference type="RuleBase" id="RU004175"/>
    </source>
</evidence>
<feature type="binding site" evidence="8 12">
    <location>
        <position position="411"/>
    </location>
    <ligand>
        <name>substrate</name>
    </ligand>
</feature>
<feature type="binding site" evidence="8 12">
    <location>
        <position position="259"/>
    </location>
    <ligand>
        <name>substrate</name>
    </ligand>
</feature>
<dbReference type="GO" id="GO:0008270">
    <property type="term" value="F:zinc ion binding"/>
    <property type="evidence" value="ECO:0007669"/>
    <property type="project" value="UniProtKB-UniRule"/>
</dbReference>